<evidence type="ECO:0000259" key="2">
    <source>
        <dbReference type="PROSITE" id="PS51272"/>
    </source>
</evidence>
<reference evidence="3 4" key="1">
    <citation type="journal article" date="2009" name="PLoS Genet.">
        <title>Alliance of proteomics and genomics to unravel the specificities of Sahara bacterium Deinococcus deserti.</title>
        <authorList>
            <person name="de Groot A."/>
            <person name="Dulermo R."/>
            <person name="Ortet P."/>
            <person name="Blanchard L."/>
            <person name="Guerin P."/>
            <person name="Fernandez B."/>
            <person name="Vacherie B."/>
            <person name="Dossat C."/>
            <person name="Jolivet E."/>
            <person name="Siguier P."/>
            <person name="Chandler M."/>
            <person name="Barakat M."/>
            <person name="Dedieu A."/>
            <person name="Barbe V."/>
            <person name="Heulin T."/>
            <person name="Sommer S."/>
            <person name="Achouak W."/>
            <person name="Armengaud J."/>
        </authorList>
    </citation>
    <scope>NUCLEOTIDE SEQUENCE [LARGE SCALE GENOMIC DNA]</scope>
    <source>
        <strain evidence="4">DSM 17065 / CIP 109153 / LMG 22923 / VCD115</strain>
    </source>
</reference>
<dbReference type="KEGG" id="ddr:Deide_20610"/>
<accession>C1CYP9</accession>
<dbReference type="PANTHER" id="PTHR43308:SF1">
    <property type="entry name" value="OUTER MEMBRANE PROTEIN ALPHA"/>
    <property type="match status" value="1"/>
</dbReference>
<dbReference type="PROSITE" id="PS51272">
    <property type="entry name" value="SLH"/>
    <property type="match status" value="1"/>
</dbReference>
<evidence type="ECO:0000313" key="4">
    <source>
        <dbReference type="Proteomes" id="UP000002208"/>
    </source>
</evidence>
<feature type="chain" id="PRO_5002908234" evidence="1">
    <location>
        <begin position="21"/>
        <end position="880"/>
    </location>
</feature>
<keyword evidence="4" id="KW-1185">Reference proteome</keyword>
<gene>
    <name evidence="3" type="ordered locus">Deide_20610</name>
</gene>
<organism evidence="3 4">
    <name type="scientific">Deinococcus deserti (strain DSM 17065 / CIP 109153 / LMG 22923 / VCD115)</name>
    <dbReference type="NCBI Taxonomy" id="546414"/>
    <lineage>
        <taxon>Bacteria</taxon>
        <taxon>Thermotogati</taxon>
        <taxon>Deinococcota</taxon>
        <taxon>Deinococci</taxon>
        <taxon>Deinococcales</taxon>
        <taxon>Deinococcaceae</taxon>
        <taxon>Deinococcus</taxon>
    </lineage>
</organism>
<feature type="signal peptide" evidence="1">
    <location>
        <begin position="1"/>
        <end position="20"/>
    </location>
</feature>
<dbReference type="Proteomes" id="UP000002208">
    <property type="component" value="Chromosome"/>
</dbReference>
<name>C1CYP9_DEIDV</name>
<proteinExistence type="predicted"/>
<dbReference type="PaxDb" id="546414-Deide_20610"/>
<protein>
    <submittedName>
        <fullName evidence="3">Putative S-layer protein</fullName>
    </submittedName>
</protein>
<dbReference type="Pfam" id="PF00395">
    <property type="entry name" value="SLH"/>
    <property type="match status" value="1"/>
</dbReference>
<dbReference type="eggNOG" id="COG0497">
    <property type="taxonomic scope" value="Bacteria"/>
</dbReference>
<evidence type="ECO:0000313" key="3">
    <source>
        <dbReference type="EMBL" id="ACO47079.1"/>
    </source>
</evidence>
<dbReference type="RefSeq" id="WP_012694200.1">
    <property type="nucleotide sequence ID" value="NC_012526.1"/>
</dbReference>
<dbReference type="HOGENOM" id="CLU_310736_0_0_0"/>
<dbReference type="PANTHER" id="PTHR43308">
    <property type="entry name" value="OUTER MEMBRANE PROTEIN ALPHA-RELATED"/>
    <property type="match status" value="1"/>
</dbReference>
<evidence type="ECO:0000256" key="1">
    <source>
        <dbReference type="SAM" id="SignalP"/>
    </source>
</evidence>
<keyword evidence="1" id="KW-0732">Signal</keyword>
<dbReference type="Pfam" id="PF21620">
    <property type="entry name" value="SlpA_C"/>
    <property type="match status" value="1"/>
</dbReference>
<dbReference type="OrthoDB" id="5845122at2"/>
<feature type="domain" description="SLH" evidence="2">
    <location>
        <begin position="30"/>
        <end position="93"/>
    </location>
</feature>
<sequence>MKKSLILLTAALTFGSMASAQTTAPASAPQVPALTDVPAGHWSKDAIEKLVSRGIILGYPDGTYRGTQNLTRYEAAVIIARLLDQMRQGTVTNSLDAETVTSLQNAIQELAADLAALGVRVTDLEENAVSKDDFARLEQRVEDLAGENGDPEALANIQAQIDELTARADEFDALRADVDDNASSIAALNDLTVLLNQDILDLQDRVSAVEAAQADFVTRTDFDNLSTRVTGIDTRVTALERLPRFTVVGSITPNYGRIGLTAGGTNFDVDRLTANTPLSSSNGGFADGDVTTTDTTTNYTSTGLGFGIRASNLTTANGSFIVNSAEINFGTTNAANILGGAVGVVVNDASANGTFGGQKFDVRYSAYQSNFKFQNYLFNNSNASGNRRGFVANIATTLPGNPSLTIVAGNTNAPQMTGQPNTAAANYYGVRAAYNPTGVGSFGVSYAQVDGFRSALGTDFNVKFGPLALVGEGVVSVPSTAANSIALGNFRDPRTQADGAGYVEGRVDLAGIKFGANVRAINPEFAVVGDGTAAGFNAGMQTANTMPYTALDNAGNRVGQVGYGAALGTDVGPVALGAYVDSRTDFFGANRVTGFGVKAGAKLGALELVGFYNNLTVNGVAADGSTNFSSSNQNINTNGAGMGISNVPLSMTSSFGAQVSHSGTAANALVRNLNFTVGDAYFYVGNTNRFYAFGDYSGNIGGFTINPLFRYNLVTDRDTTANNFNTIKYGVKIASPTLTGVPFEPSIYFNVANRITNNGTATGVQANGTSTELLGQVGISLNNVLATGVSAKVGYSYYQGFGVAANQVTAGTSNDAFNASVDHIYGARVATNDSAKMDGVYGQVAYQGLSANYGVFRYTNLLTNQQSVAQGFKVGYSFRF</sequence>
<dbReference type="EMBL" id="CP001114">
    <property type="protein sequence ID" value="ACO47079.1"/>
    <property type="molecule type" value="Genomic_DNA"/>
</dbReference>
<dbReference type="InterPro" id="IPR051465">
    <property type="entry name" value="Cell_Envelope_Struct_Comp"/>
</dbReference>
<dbReference type="InterPro" id="IPR001119">
    <property type="entry name" value="SLH_dom"/>
</dbReference>
<dbReference type="AlphaFoldDB" id="C1CYP9"/>
<dbReference type="STRING" id="546414.Deide_20610"/>
<dbReference type="InterPro" id="IPR048736">
    <property type="entry name" value="SlpA_C"/>
</dbReference>